<gene>
    <name evidence="4" type="ORF">LOTGIDRAFT_155943</name>
</gene>
<name>V3ZPV7_LOTGI</name>
<dbReference type="HOGENOM" id="CLU_1103832_0_0_1"/>
<evidence type="ECO:0000313" key="4">
    <source>
        <dbReference type="EMBL" id="ESO82901.1"/>
    </source>
</evidence>
<evidence type="ECO:0000256" key="1">
    <source>
        <dbReference type="PROSITE-ProRule" id="PRU00191"/>
    </source>
</evidence>
<dbReference type="AlphaFoldDB" id="V3ZPV7"/>
<dbReference type="InterPro" id="IPR036860">
    <property type="entry name" value="SH2_dom_sf"/>
</dbReference>
<dbReference type="STRING" id="225164.V3ZPV7"/>
<accession>V3ZPV7</accession>
<dbReference type="EMBL" id="KB203854">
    <property type="protein sequence ID" value="ESO82901.1"/>
    <property type="molecule type" value="Genomic_DNA"/>
</dbReference>
<sequence length="252" mass="28479">MCHANDILSEFSPIDVLSLSDNAAYDYLQQPVIDEDSDDGESSDSDYDKIEEEILQKHRKEKRPLPSVPEEPKSSRTLPPTRDIKSSPATRRASVDEGRRTIPPIPENEDSKSSGSLPQKAIKTPRKKPEPPVALKPNPVANYGNRNKTLKEKDFMLESSDRDEVKKILSEAPDGTFLVRNSRSDNAKVLAVKSDAEVREYKIFIQDSRVSIDKIKYYNSIQDMLKHYKDAKLPKRDTTLGKAYSFLDLSAI</sequence>
<dbReference type="Pfam" id="PF00017">
    <property type="entry name" value="SH2"/>
    <property type="match status" value="1"/>
</dbReference>
<evidence type="ECO:0000256" key="2">
    <source>
        <dbReference type="SAM" id="MobiDB-lite"/>
    </source>
</evidence>
<dbReference type="InterPro" id="IPR000980">
    <property type="entry name" value="SH2"/>
</dbReference>
<keyword evidence="5" id="KW-1185">Reference proteome</keyword>
<evidence type="ECO:0000259" key="3">
    <source>
        <dbReference type="PROSITE" id="PS50001"/>
    </source>
</evidence>
<keyword evidence="1" id="KW-0727">SH2 domain</keyword>
<proteinExistence type="predicted"/>
<dbReference type="CTD" id="20236883"/>
<dbReference type="GO" id="GO:0007165">
    <property type="term" value="P:signal transduction"/>
    <property type="evidence" value="ECO:0007669"/>
    <property type="project" value="InterPro"/>
</dbReference>
<dbReference type="SUPFAM" id="SSF55550">
    <property type="entry name" value="SH2 domain"/>
    <property type="match status" value="1"/>
</dbReference>
<dbReference type="OrthoDB" id="6137659at2759"/>
<dbReference type="PANTHER" id="PTHR15126">
    <property type="entry name" value="SH3-BINDING"/>
    <property type="match status" value="1"/>
</dbReference>
<dbReference type="OMA" id="YNDPMEG"/>
<dbReference type="GeneID" id="20236883"/>
<dbReference type="InterPro" id="IPR035848">
    <property type="entry name" value="SH3BP2"/>
</dbReference>
<dbReference type="Proteomes" id="UP000030746">
    <property type="component" value="Unassembled WGS sequence"/>
</dbReference>
<dbReference type="Gene3D" id="3.30.505.10">
    <property type="entry name" value="SH2 domain"/>
    <property type="match status" value="1"/>
</dbReference>
<feature type="domain" description="SH2" evidence="3">
    <location>
        <begin position="155"/>
        <end position="244"/>
    </location>
</feature>
<reference evidence="4 5" key="1">
    <citation type="journal article" date="2013" name="Nature">
        <title>Insights into bilaterian evolution from three spiralian genomes.</title>
        <authorList>
            <person name="Simakov O."/>
            <person name="Marletaz F."/>
            <person name="Cho S.J."/>
            <person name="Edsinger-Gonzales E."/>
            <person name="Havlak P."/>
            <person name="Hellsten U."/>
            <person name="Kuo D.H."/>
            <person name="Larsson T."/>
            <person name="Lv J."/>
            <person name="Arendt D."/>
            <person name="Savage R."/>
            <person name="Osoegawa K."/>
            <person name="de Jong P."/>
            <person name="Grimwood J."/>
            <person name="Chapman J.A."/>
            <person name="Shapiro H."/>
            <person name="Aerts A."/>
            <person name="Otillar R.P."/>
            <person name="Terry A.Y."/>
            <person name="Boore J.L."/>
            <person name="Grigoriev I.V."/>
            <person name="Lindberg D.R."/>
            <person name="Seaver E.C."/>
            <person name="Weisblat D.A."/>
            <person name="Putnam N.H."/>
            <person name="Rokhsar D.S."/>
        </authorList>
    </citation>
    <scope>NUCLEOTIDE SEQUENCE [LARGE SCALE GENOMIC DNA]</scope>
</reference>
<protein>
    <recommendedName>
        <fullName evidence="3">SH2 domain-containing protein</fullName>
    </recommendedName>
</protein>
<organism evidence="4 5">
    <name type="scientific">Lottia gigantea</name>
    <name type="common">Giant owl limpet</name>
    <dbReference type="NCBI Taxonomy" id="225164"/>
    <lineage>
        <taxon>Eukaryota</taxon>
        <taxon>Metazoa</taxon>
        <taxon>Spiralia</taxon>
        <taxon>Lophotrochozoa</taxon>
        <taxon>Mollusca</taxon>
        <taxon>Gastropoda</taxon>
        <taxon>Patellogastropoda</taxon>
        <taxon>Lottioidea</taxon>
        <taxon>Lottiidae</taxon>
        <taxon>Lottia</taxon>
    </lineage>
</organism>
<feature type="compositionally biased region" description="Acidic residues" evidence="2">
    <location>
        <begin position="33"/>
        <end position="45"/>
    </location>
</feature>
<dbReference type="RefSeq" id="XP_009066689.1">
    <property type="nucleotide sequence ID" value="XM_009068441.1"/>
</dbReference>
<evidence type="ECO:0000313" key="5">
    <source>
        <dbReference type="Proteomes" id="UP000030746"/>
    </source>
</evidence>
<dbReference type="KEGG" id="lgi:LOTGIDRAFT_155943"/>
<feature type="region of interest" description="Disordered" evidence="2">
    <location>
        <begin position="30"/>
        <end position="146"/>
    </location>
</feature>
<dbReference type="CDD" id="cd00173">
    <property type="entry name" value="SH2"/>
    <property type="match status" value="1"/>
</dbReference>
<dbReference type="SMART" id="SM00252">
    <property type="entry name" value="SH2"/>
    <property type="match status" value="1"/>
</dbReference>
<dbReference type="GO" id="GO:0017124">
    <property type="term" value="F:SH3 domain binding"/>
    <property type="evidence" value="ECO:0007669"/>
    <property type="project" value="TreeGrafter"/>
</dbReference>
<feature type="compositionally biased region" description="Basic and acidic residues" evidence="2">
    <location>
        <begin position="46"/>
        <end position="56"/>
    </location>
</feature>
<dbReference type="PROSITE" id="PS50001">
    <property type="entry name" value="SH2"/>
    <property type="match status" value="1"/>
</dbReference>
<dbReference type="PANTHER" id="PTHR15126:SF4">
    <property type="entry name" value="SH3 DOMAIN-BINDING PROTEIN 2"/>
    <property type="match status" value="1"/>
</dbReference>